<dbReference type="EMBL" id="FO203522">
    <property type="protein sequence ID" value="CCO24224.1"/>
    <property type="molecule type" value="Genomic_DNA"/>
</dbReference>
<evidence type="ECO:0000259" key="1">
    <source>
        <dbReference type="Pfam" id="PF04324"/>
    </source>
</evidence>
<dbReference type="RefSeq" id="WP_015336825.1">
    <property type="nucleotide sequence ID" value="NC_020055.1"/>
</dbReference>
<dbReference type="eggNOG" id="COG1251">
    <property type="taxonomic scope" value="Bacteria"/>
</dbReference>
<organism evidence="2 3">
    <name type="scientific">Maridesulfovibrio hydrothermalis AM13 = DSM 14728</name>
    <dbReference type="NCBI Taxonomy" id="1121451"/>
    <lineage>
        <taxon>Bacteria</taxon>
        <taxon>Pseudomonadati</taxon>
        <taxon>Thermodesulfobacteriota</taxon>
        <taxon>Desulfovibrionia</taxon>
        <taxon>Desulfovibrionales</taxon>
        <taxon>Desulfovibrionaceae</taxon>
        <taxon>Maridesulfovibrio</taxon>
    </lineage>
</organism>
<dbReference type="PATRIC" id="fig|1121451.3.peg.2183"/>
<keyword evidence="3" id="KW-1185">Reference proteome</keyword>
<name>L0RBU3_9BACT</name>
<dbReference type="Gene3D" id="1.10.10.1100">
    <property type="entry name" value="BFD-like [2Fe-2S]-binding domain"/>
    <property type="match status" value="1"/>
</dbReference>
<dbReference type="STRING" id="1121451.DESAM_21951"/>
<dbReference type="InterPro" id="IPR041854">
    <property type="entry name" value="BFD-like_2Fe2S-bd_dom_sf"/>
</dbReference>
<evidence type="ECO:0000313" key="3">
    <source>
        <dbReference type="Proteomes" id="UP000010808"/>
    </source>
</evidence>
<proteinExistence type="predicted"/>
<dbReference type="HOGENOM" id="CLU_159205_4_4_7"/>
<sequence>MTAFSKNILTAADNEYVCYCSKVTKKQITAAINNGASSLADIKSTIGACMDGRCKELNPRGR</sequence>
<dbReference type="AlphaFoldDB" id="L0RBU3"/>
<evidence type="ECO:0000313" key="2">
    <source>
        <dbReference type="EMBL" id="CCO24224.1"/>
    </source>
</evidence>
<dbReference type="InterPro" id="IPR007419">
    <property type="entry name" value="BFD-like_2Fe2S-bd_dom"/>
</dbReference>
<dbReference type="Proteomes" id="UP000010808">
    <property type="component" value="Chromosome"/>
</dbReference>
<accession>L0RBU3</accession>
<dbReference type="KEGG" id="dhy:DESAM_21951"/>
<protein>
    <recommendedName>
        <fullName evidence="1">BFD-like [2Fe-2S]-binding domain-containing protein</fullName>
    </recommendedName>
</protein>
<feature type="domain" description="BFD-like [2Fe-2S]-binding" evidence="1">
    <location>
        <begin position="16"/>
        <end position="50"/>
    </location>
</feature>
<gene>
    <name evidence="2" type="ORF">DESAM_21951</name>
</gene>
<reference evidence="2 3" key="1">
    <citation type="submission" date="2012-10" db="EMBL/GenBank/DDBJ databases">
        <authorList>
            <person name="Genoscope - CEA"/>
        </authorList>
    </citation>
    <scope>NUCLEOTIDE SEQUENCE [LARGE SCALE GENOMIC DNA]</scope>
    <source>
        <strain evidence="3">AM13 / DSM 14728</strain>
    </source>
</reference>
<dbReference type="Pfam" id="PF04324">
    <property type="entry name" value="Fer2_BFD"/>
    <property type="match status" value="1"/>
</dbReference>